<proteinExistence type="predicted"/>
<dbReference type="AlphaFoldDB" id="A0A5J4RJZ1"/>
<name>A0A5J4RJZ1_9ZZZZ</name>
<organism evidence="1">
    <name type="scientific">termite gut metagenome</name>
    <dbReference type="NCBI Taxonomy" id="433724"/>
    <lineage>
        <taxon>unclassified sequences</taxon>
        <taxon>metagenomes</taxon>
        <taxon>organismal metagenomes</taxon>
    </lineage>
</organism>
<evidence type="ECO:0000313" key="1">
    <source>
        <dbReference type="EMBL" id="KAA6333171.1"/>
    </source>
</evidence>
<protein>
    <submittedName>
        <fullName evidence="1">Uncharacterized protein</fullName>
    </submittedName>
</protein>
<reference evidence="1" key="1">
    <citation type="submission" date="2019-03" db="EMBL/GenBank/DDBJ databases">
        <title>Single cell metagenomics reveals metabolic interactions within the superorganism composed of flagellate Streblomastix strix and complex community of Bacteroidetes bacteria on its surface.</title>
        <authorList>
            <person name="Treitli S.C."/>
            <person name="Kolisko M."/>
            <person name="Husnik F."/>
            <person name="Keeling P."/>
            <person name="Hampl V."/>
        </authorList>
    </citation>
    <scope>NUCLEOTIDE SEQUENCE</scope>
    <source>
        <strain evidence="1">STM</strain>
    </source>
</reference>
<comment type="caution">
    <text evidence="1">The sequence shown here is derived from an EMBL/GenBank/DDBJ whole genome shotgun (WGS) entry which is preliminary data.</text>
</comment>
<accession>A0A5J4RJZ1</accession>
<dbReference type="EMBL" id="SNRY01001147">
    <property type="protein sequence ID" value="KAA6333171.1"/>
    <property type="molecule type" value="Genomic_DNA"/>
</dbReference>
<gene>
    <name evidence="1" type="ORF">EZS27_018398</name>
</gene>
<sequence length="220" mass="24841">MKTKKKQDKTTDKEILQVNNAVGIQVPNDAGEKLISLSNNPNFVQFNYPNLEVQLDVYTDIENAFLGVSGQTGGTKVVTLNKYNNDTTFFDINNVIAKKIGYKTDFLNSTGWVDAGTIISFRFETFTKDPTSEDERVQVYVSDTLFAANGYTRSLEDDNLETLGFVYNVQNNNYVSLLTHQPVKQYVIGQTEYLNFVLKDSTHGSGNDFNFGIKYNDYPQ</sequence>